<dbReference type="GO" id="GO:0008999">
    <property type="term" value="F:protein-N-terminal-alanine acetyltransferase activity"/>
    <property type="evidence" value="ECO:0007669"/>
    <property type="project" value="TreeGrafter"/>
</dbReference>
<dbReference type="RefSeq" id="WP_227422259.1">
    <property type="nucleotide sequence ID" value="NZ_CP071868.1"/>
</dbReference>
<evidence type="ECO:0000259" key="1">
    <source>
        <dbReference type="PROSITE" id="PS51186"/>
    </source>
</evidence>
<dbReference type="PROSITE" id="PS51186">
    <property type="entry name" value="GNAT"/>
    <property type="match status" value="1"/>
</dbReference>
<dbReference type="EMBL" id="CP071868">
    <property type="protein sequence ID" value="QTE28030.1"/>
    <property type="molecule type" value="Genomic_DNA"/>
</dbReference>
<evidence type="ECO:0000313" key="3">
    <source>
        <dbReference type="Proteomes" id="UP000663937"/>
    </source>
</evidence>
<accession>A0A8A4Z7Z5</accession>
<name>A0A8A4Z7Z5_9MICO</name>
<keyword evidence="3" id="KW-1185">Reference proteome</keyword>
<dbReference type="Pfam" id="PF13302">
    <property type="entry name" value="Acetyltransf_3"/>
    <property type="match status" value="1"/>
</dbReference>
<dbReference type="GO" id="GO:1990189">
    <property type="term" value="F:protein N-terminal-serine acetyltransferase activity"/>
    <property type="evidence" value="ECO:0007669"/>
    <property type="project" value="TreeGrafter"/>
</dbReference>
<dbReference type="InterPro" id="IPR000182">
    <property type="entry name" value="GNAT_dom"/>
</dbReference>
<gene>
    <name evidence="2" type="ORF">J4E96_11520</name>
</gene>
<sequence length="174" mass="18628">MTTPEPPAVDLRVIDVAALRALLTRDLELAGRLIGAPVPAFFADEAWLWQWRLGQIEADPASAGWYVRAAVDRADGVAVGHAGFHGPPDAAGMVEIGYTVDPTRRGRGLGHAIVAALLADAARQPAVRVVRASVSPTNAASLALVRRAGLVRVGEQWDDEDGLEWVFERPVDPR</sequence>
<dbReference type="PANTHER" id="PTHR43441:SF6">
    <property type="entry name" value="N-ACETYLTRANSFERASE DOMAIN-CONTAINING PROTEIN"/>
    <property type="match status" value="1"/>
</dbReference>
<dbReference type="Proteomes" id="UP000663937">
    <property type="component" value="Chromosome"/>
</dbReference>
<organism evidence="2 3">
    <name type="scientific">Pengzhenrongella sicca</name>
    <dbReference type="NCBI Taxonomy" id="2819238"/>
    <lineage>
        <taxon>Bacteria</taxon>
        <taxon>Bacillati</taxon>
        <taxon>Actinomycetota</taxon>
        <taxon>Actinomycetes</taxon>
        <taxon>Micrococcales</taxon>
        <taxon>Pengzhenrongella</taxon>
    </lineage>
</organism>
<reference evidence="2" key="1">
    <citation type="submission" date="2021-03" db="EMBL/GenBank/DDBJ databases">
        <title>Pengzhenrongella sicca gen. nov., sp. nov., a new member of suborder Micrococcineae isolated from High-Arctic tundra soil.</title>
        <authorList>
            <person name="Peng F."/>
        </authorList>
    </citation>
    <scope>NUCLEOTIDE SEQUENCE</scope>
    <source>
        <strain evidence="2">LRZ-2</strain>
    </source>
</reference>
<dbReference type="GO" id="GO:0005737">
    <property type="term" value="C:cytoplasm"/>
    <property type="evidence" value="ECO:0007669"/>
    <property type="project" value="TreeGrafter"/>
</dbReference>
<dbReference type="InterPro" id="IPR016181">
    <property type="entry name" value="Acyl_CoA_acyltransferase"/>
</dbReference>
<evidence type="ECO:0000313" key="2">
    <source>
        <dbReference type="EMBL" id="QTE28030.1"/>
    </source>
</evidence>
<protein>
    <submittedName>
        <fullName evidence="2">GNAT family N-acetyltransferase</fullName>
    </submittedName>
</protein>
<proteinExistence type="predicted"/>
<dbReference type="CDD" id="cd04301">
    <property type="entry name" value="NAT_SF"/>
    <property type="match status" value="1"/>
</dbReference>
<dbReference type="PANTHER" id="PTHR43441">
    <property type="entry name" value="RIBOSOMAL-PROTEIN-SERINE ACETYLTRANSFERASE"/>
    <property type="match status" value="1"/>
</dbReference>
<dbReference type="KEGG" id="psic:J4E96_11520"/>
<feature type="domain" description="N-acetyltransferase" evidence="1">
    <location>
        <begin position="17"/>
        <end position="172"/>
    </location>
</feature>
<dbReference type="SUPFAM" id="SSF55729">
    <property type="entry name" value="Acyl-CoA N-acyltransferases (Nat)"/>
    <property type="match status" value="1"/>
</dbReference>
<dbReference type="Gene3D" id="3.40.630.30">
    <property type="match status" value="1"/>
</dbReference>
<dbReference type="AlphaFoldDB" id="A0A8A4Z7Z5"/>
<dbReference type="InterPro" id="IPR051908">
    <property type="entry name" value="Ribosomal_N-acetyltransferase"/>
</dbReference>